<protein>
    <recommendedName>
        <fullName evidence="1">Glycosyltransferase subfamily 4-like N-terminal domain-containing protein</fullName>
    </recommendedName>
</protein>
<dbReference type="GO" id="GO:0016757">
    <property type="term" value="F:glycosyltransferase activity"/>
    <property type="evidence" value="ECO:0007669"/>
    <property type="project" value="TreeGrafter"/>
</dbReference>
<dbReference type="PANTHER" id="PTHR45947:SF3">
    <property type="entry name" value="SULFOQUINOVOSYL TRANSFERASE SQD2"/>
    <property type="match status" value="1"/>
</dbReference>
<dbReference type="EMBL" id="UINC01058754">
    <property type="protein sequence ID" value="SVB81381.1"/>
    <property type="molecule type" value="Genomic_DNA"/>
</dbReference>
<evidence type="ECO:0000313" key="2">
    <source>
        <dbReference type="EMBL" id="SVB81381.1"/>
    </source>
</evidence>
<reference evidence="2" key="1">
    <citation type="submission" date="2018-05" db="EMBL/GenBank/DDBJ databases">
        <authorList>
            <person name="Lanie J.A."/>
            <person name="Ng W.-L."/>
            <person name="Kazmierczak K.M."/>
            <person name="Andrzejewski T.M."/>
            <person name="Davidsen T.M."/>
            <person name="Wayne K.J."/>
            <person name="Tettelin H."/>
            <person name="Glass J.I."/>
            <person name="Rusch D."/>
            <person name="Podicherti R."/>
            <person name="Tsui H.-C.T."/>
            <person name="Winkler M.E."/>
        </authorList>
    </citation>
    <scope>NUCLEOTIDE SEQUENCE</scope>
</reference>
<dbReference type="InterPro" id="IPR028098">
    <property type="entry name" value="Glyco_trans_4-like_N"/>
</dbReference>
<dbReference type="AlphaFoldDB" id="A0A382H4M5"/>
<proteinExistence type="predicted"/>
<dbReference type="InterPro" id="IPR050194">
    <property type="entry name" value="Glycosyltransferase_grp1"/>
</dbReference>
<dbReference type="PANTHER" id="PTHR45947">
    <property type="entry name" value="SULFOQUINOVOSYL TRANSFERASE SQD2"/>
    <property type="match status" value="1"/>
</dbReference>
<gene>
    <name evidence="2" type="ORF">METZ01_LOCUS234235</name>
</gene>
<dbReference type="SUPFAM" id="SSF53756">
    <property type="entry name" value="UDP-Glycosyltransferase/glycogen phosphorylase"/>
    <property type="match status" value="1"/>
</dbReference>
<organism evidence="2">
    <name type="scientific">marine metagenome</name>
    <dbReference type="NCBI Taxonomy" id="408172"/>
    <lineage>
        <taxon>unclassified sequences</taxon>
        <taxon>metagenomes</taxon>
        <taxon>ecological metagenomes</taxon>
    </lineage>
</organism>
<accession>A0A382H4M5</accession>
<evidence type="ECO:0000259" key="1">
    <source>
        <dbReference type="Pfam" id="PF13439"/>
    </source>
</evidence>
<dbReference type="Gene3D" id="3.40.50.2000">
    <property type="entry name" value="Glycogen Phosphorylase B"/>
    <property type="match status" value="4"/>
</dbReference>
<feature type="non-terminal residue" evidence="2">
    <location>
        <position position="1"/>
    </location>
</feature>
<name>A0A382H4M5_9ZZZZ</name>
<dbReference type="Pfam" id="PF13439">
    <property type="entry name" value="Glyco_transf_4"/>
    <property type="match status" value="1"/>
</dbReference>
<sequence>VVDYYPIRGKGVWGYLKNLYPLKKKINVYSPDLIHAHYGLTGLLASLQMKIPVVTTFHGSDINQKGINLIFSFFALALSKKSIFVHSTKFNKLKKKQHSFLIPCGVDLTTFYTIDKGEARMQSGLKREEIYGLFSSNFSNKVKNYQLAKKALKHLNKKIHLIELVGYNRDEVNILLNAVDFLLMTSISEGSPQIIKEAMACNCPIITTDVGDVRKIIGPTKDCFITSFDSNEIGDKIRIILASGLRSNGRLFMESYGLDKIAMKVKDVYESI</sequence>
<feature type="domain" description="Glycosyltransferase subfamily 4-like N-terminal" evidence="1">
    <location>
        <begin position="7"/>
        <end position="108"/>
    </location>
</feature>
<dbReference type="Pfam" id="PF13692">
    <property type="entry name" value="Glyco_trans_1_4"/>
    <property type="match status" value="1"/>
</dbReference>